<comment type="caution">
    <text evidence="2">The sequence shown here is derived from an EMBL/GenBank/DDBJ whole genome shotgun (WGS) entry which is preliminary data.</text>
</comment>
<accession>A0A3E1KAS4</accession>
<evidence type="ECO:0000256" key="1">
    <source>
        <dbReference type="SAM" id="SignalP"/>
    </source>
</evidence>
<evidence type="ECO:0000313" key="3">
    <source>
        <dbReference type="Proteomes" id="UP000260351"/>
    </source>
</evidence>
<gene>
    <name evidence="2" type="ORF">DZC52_04115</name>
</gene>
<protein>
    <submittedName>
        <fullName evidence="2">Uncharacterized protein</fullName>
    </submittedName>
</protein>
<feature type="chain" id="PRO_5017738934" evidence="1">
    <location>
        <begin position="22"/>
        <end position="395"/>
    </location>
</feature>
<reference evidence="2 3" key="1">
    <citation type="submission" date="2018-08" db="EMBL/GenBank/DDBJ databases">
        <title>Wenzhouxiangella salilacus sp. nov., a novel bacterium isolated from a saline lake in Xinjiang Province, China.</title>
        <authorList>
            <person name="Han S."/>
        </authorList>
    </citation>
    <scope>NUCLEOTIDE SEQUENCE [LARGE SCALE GENOMIC DNA]</scope>
    <source>
        <strain evidence="2 3">XDB06</strain>
    </source>
</reference>
<name>A0A3E1KAS4_9GAMM</name>
<dbReference type="EMBL" id="QUZK01000018">
    <property type="protein sequence ID" value="RFF31552.1"/>
    <property type="molecule type" value="Genomic_DNA"/>
</dbReference>
<evidence type="ECO:0000313" key="2">
    <source>
        <dbReference type="EMBL" id="RFF31552.1"/>
    </source>
</evidence>
<dbReference type="InterPro" id="IPR011990">
    <property type="entry name" value="TPR-like_helical_dom_sf"/>
</dbReference>
<keyword evidence="3" id="KW-1185">Reference proteome</keyword>
<proteinExistence type="predicted"/>
<dbReference type="RefSeq" id="WP_116649858.1">
    <property type="nucleotide sequence ID" value="NZ_QUZK01000018.1"/>
</dbReference>
<sequence length="395" mass="43991">MRPYLTTWLLLLALLSAPAAAQEEAASSPDEEVDRLSLAALLIGDGNYDRARGVLAAVDFDNPEIDRVRYHSLDGLVALNLDELARAESAFERAIEAGGEAEAEAPAADVVWLYLAQARFGQEDYAGTLDALDGANPETTELPSVYLMRAQSHWQMEDLDAAWRVLTRGAGRFPDRAGDFTRQQVFLLVEQGLYQEAADLGQRFMARGKATVSDALAIGNALREAGETDQALRILEAARLEDSDNVRLARVLAQTWLDREQVLPAADILHEAARLDPELMAEAAELYRRAGWLMQALTLNAQVIDQAKKLKQRLAIFIELGRFDQAAGMEPDLVRTGLLSEEDIRYALAYALFKTGRYEQAESHLSLLTRNDLFRKANELRRAMEQCRDEPWLCT</sequence>
<dbReference type="OrthoDB" id="7057973at2"/>
<dbReference type="SUPFAM" id="SSF48452">
    <property type="entry name" value="TPR-like"/>
    <property type="match status" value="2"/>
</dbReference>
<dbReference type="Gene3D" id="1.25.40.10">
    <property type="entry name" value="Tetratricopeptide repeat domain"/>
    <property type="match status" value="2"/>
</dbReference>
<organism evidence="2 3">
    <name type="scientific">Wenzhouxiangella sediminis</name>
    <dbReference type="NCBI Taxonomy" id="1792836"/>
    <lineage>
        <taxon>Bacteria</taxon>
        <taxon>Pseudomonadati</taxon>
        <taxon>Pseudomonadota</taxon>
        <taxon>Gammaproteobacteria</taxon>
        <taxon>Chromatiales</taxon>
        <taxon>Wenzhouxiangellaceae</taxon>
        <taxon>Wenzhouxiangella</taxon>
    </lineage>
</organism>
<keyword evidence="1" id="KW-0732">Signal</keyword>
<dbReference type="AlphaFoldDB" id="A0A3E1KAS4"/>
<dbReference type="Proteomes" id="UP000260351">
    <property type="component" value="Unassembled WGS sequence"/>
</dbReference>
<feature type="signal peptide" evidence="1">
    <location>
        <begin position="1"/>
        <end position="21"/>
    </location>
</feature>